<sequence length="57" mass="6406">MPCYIELADANQEVQPDPSIGILEGFRLVDEESPVTLEFTGGFDKSGQKFMHTFTLR</sequence>
<evidence type="ECO:0000313" key="1">
    <source>
        <dbReference type="EMBL" id="KFI90330.1"/>
    </source>
</evidence>
<gene>
    <name evidence="1" type="ORF">BRUM_0087</name>
</gene>
<keyword evidence="2" id="KW-1185">Reference proteome</keyword>
<accession>A0A087D480</accession>
<reference evidence="1 2" key="1">
    <citation type="submission" date="2014-03" db="EMBL/GenBank/DDBJ databases">
        <title>Genomics of Bifidobacteria.</title>
        <authorList>
            <person name="Ventura M."/>
            <person name="Milani C."/>
            <person name="Lugli G.A."/>
        </authorList>
    </citation>
    <scope>NUCLEOTIDE SEQUENCE [LARGE SCALE GENOMIC DNA]</scope>
    <source>
        <strain evidence="1 2">LMG 21811</strain>
    </source>
</reference>
<comment type="caution">
    <text evidence="1">The sequence shown here is derived from an EMBL/GenBank/DDBJ whole genome shotgun (WGS) entry which is preliminary data.</text>
</comment>
<proteinExistence type="predicted"/>
<name>A0A087D480_BIFRU</name>
<dbReference type="RefSeq" id="WP_155809203.1">
    <property type="nucleotide sequence ID" value="NZ_JGZL01000003.1"/>
</dbReference>
<evidence type="ECO:0000313" key="2">
    <source>
        <dbReference type="Proteomes" id="UP000029078"/>
    </source>
</evidence>
<dbReference type="Proteomes" id="UP000029078">
    <property type="component" value="Unassembled WGS sequence"/>
</dbReference>
<dbReference type="EMBL" id="JGZL01000003">
    <property type="protein sequence ID" value="KFI90330.1"/>
    <property type="molecule type" value="Genomic_DNA"/>
</dbReference>
<protein>
    <submittedName>
        <fullName evidence="1">Uncharacterized protein</fullName>
    </submittedName>
</protein>
<dbReference type="AlphaFoldDB" id="A0A087D480"/>
<organism evidence="1 2">
    <name type="scientific">Bifidobacterium ruminantium</name>
    <dbReference type="NCBI Taxonomy" id="78346"/>
    <lineage>
        <taxon>Bacteria</taxon>
        <taxon>Bacillati</taxon>
        <taxon>Actinomycetota</taxon>
        <taxon>Actinomycetes</taxon>
        <taxon>Bifidobacteriales</taxon>
        <taxon>Bifidobacteriaceae</taxon>
        <taxon>Bifidobacterium</taxon>
    </lineage>
</organism>